<organism evidence="2 3">
    <name type="scientific">Paragonimus westermani</name>
    <dbReference type="NCBI Taxonomy" id="34504"/>
    <lineage>
        <taxon>Eukaryota</taxon>
        <taxon>Metazoa</taxon>
        <taxon>Spiralia</taxon>
        <taxon>Lophotrochozoa</taxon>
        <taxon>Platyhelminthes</taxon>
        <taxon>Trematoda</taxon>
        <taxon>Digenea</taxon>
        <taxon>Plagiorchiida</taxon>
        <taxon>Troglotremata</taxon>
        <taxon>Troglotrematidae</taxon>
        <taxon>Paragonimus</taxon>
    </lineage>
</organism>
<feature type="compositionally biased region" description="Basic and acidic residues" evidence="1">
    <location>
        <begin position="87"/>
        <end position="103"/>
    </location>
</feature>
<dbReference type="EMBL" id="QNGE01003811">
    <property type="protein sequence ID" value="KAA3673582.1"/>
    <property type="molecule type" value="Genomic_DNA"/>
</dbReference>
<keyword evidence="3" id="KW-1185">Reference proteome</keyword>
<accession>A0A5J4NDL5</accession>
<dbReference type="AlphaFoldDB" id="A0A5J4NDL5"/>
<evidence type="ECO:0000256" key="1">
    <source>
        <dbReference type="SAM" id="MobiDB-lite"/>
    </source>
</evidence>
<evidence type="ECO:0000313" key="2">
    <source>
        <dbReference type="EMBL" id="KAA3673582.1"/>
    </source>
</evidence>
<proteinExistence type="predicted"/>
<comment type="caution">
    <text evidence="2">The sequence shown here is derived from an EMBL/GenBank/DDBJ whole genome shotgun (WGS) entry which is preliminary data.</text>
</comment>
<protein>
    <submittedName>
        <fullName evidence="2">Uncharacterized protein</fullName>
    </submittedName>
</protein>
<dbReference type="Proteomes" id="UP000324629">
    <property type="component" value="Unassembled WGS sequence"/>
</dbReference>
<evidence type="ECO:0000313" key="3">
    <source>
        <dbReference type="Proteomes" id="UP000324629"/>
    </source>
</evidence>
<sequence length="103" mass="11343">MGSLLTIFFHPIPCVNVVCLCGHIKFALNCLRVQPPHVFSHSPVDSQMRFLGHVVPLVLIIGLPLVCGQPGDRIKLNSPEQTPFQSKEVHEGDLSAKPEPLKQ</sequence>
<gene>
    <name evidence="2" type="ORF">DEA37_0003547</name>
</gene>
<feature type="region of interest" description="Disordered" evidence="1">
    <location>
        <begin position="74"/>
        <end position="103"/>
    </location>
</feature>
<name>A0A5J4NDL5_9TREM</name>
<reference evidence="2 3" key="1">
    <citation type="journal article" date="2019" name="Gigascience">
        <title>Whole-genome sequence of the oriental lung fluke Paragonimus westermani.</title>
        <authorList>
            <person name="Oey H."/>
            <person name="Zakrzewski M."/>
            <person name="Narain K."/>
            <person name="Devi K.R."/>
            <person name="Agatsuma T."/>
            <person name="Nawaratna S."/>
            <person name="Gobert G.N."/>
            <person name="Jones M.K."/>
            <person name="Ragan M.A."/>
            <person name="McManus D.P."/>
            <person name="Krause L."/>
        </authorList>
    </citation>
    <scope>NUCLEOTIDE SEQUENCE [LARGE SCALE GENOMIC DNA]</scope>
    <source>
        <strain evidence="2 3">IND2009</strain>
    </source>
</reference>